<gene>
    <name evidence="3" type="ORF">POVCU1_067200</name>
</gene>
<evidence type="ECO:0008006" key="5">
    <source>
        <dbReference type="Google" id="ProtNLM"/>
    </source>
</evidence>
<protein>
    <recommendedName>
        <fullName evidence="5">PIR Superfamily Protein</fullName>
    </recommendedName>
</protein>
<evidence type="ECO:0000313" key="3">
    <source>
        <dbReference type="EMBL" id="SBT01482.1"/>
    </source>
</evidence>
<dbReference type="EMBL" id="FLQV01002519">
    <property type="protein sequence ID" value="SBT01482.1"/>
    <property type="molecule type" value="Genomic_DNA"/>
</dbReference>
<keyword evidence="2" id="KW-0812">Transmembrane</keyword>
<feature type="region of interest" description="Disordered" evidence="1">
    <location>
        <begin position="228"/>
        <end position="322"/>
    </location>
</feature>
<keyword evidence="2" id="KW-0472">Membrane</keyword>
<feature type="transmembrane region" description="Helical" evidence="2">
    <location>
        <begin position="77"/>
        <end position="95"/>
    </location>
</feature>
<reference evidence="4" key="1">
    <citation type="submission" date="2016-05" db="EMBL/GenBank/DDBJ databases">
        <authorList>
            <person name="Naeem Raeece"/>
        </authorList>
    </citation>
    <scope>NUCLEOTIDE SEQUENCE [LARGE SCALE GENOMIC DNA]</scope>
</reference>
<dbReference type="AlphaFoldDB" id="A0A1A8XC95"/>
<feature type="compositionally biased region" description="Polar residues" evidence="1">
    <location>
        <begin position="307"/>
        <end position="321"/>
    </location>
</feature>
<name>A0A1A8XC95_PLAOA</name>
<feature type="transmembrane region" description="Helical" evidence="2">
    <location>
        <begin position="160"/>
        <end position="182"/>
    </location>
</feature>
<evidence type="ECO:0000313" key="4">
    <source>
        <dbReference type="Proteomes" id="UP000078546"/>
    </source>
</evidence>
<organism evidence="3 4">
    <name type="scientific">Plasmodium ovale curtisi</name>
    <dbReference type="NCBI Taxonomy" id="864141"/>
    <lineage>
        <taxon>Eukaryota</taxon>
        <taxon>Sar</taxon>
        <taxon>Alveolata</taxon>
        <taxon>Apicomplexa</taxon>
        <taxon>Aconoidasida</taxon>
        <taxon>Haemosporida</taxon>
        <taxon>Plasmodiidae</taxon>
        <taxon>Plasmodium</taxon>
        <taxon>Plasmodium (Plasmodium)</taxon>
    </lineage>
</organism>
<keyword evidence="2" id="KW-1133">Transmembrane helix</keyword>
<accession>A0A1A8XC95</accession>
<evidence type="ECO:0000256" key="2">
    <source>
        <dbReference type="SAM" id="Phobius"/>
    </source>
</evidence>
<sequence length="332" mass="38217">MNINSKKFKKFPKKRKKTITKPLDDKSNILYIIGKGTCTNIAKEVNKCSNNDIQYYVSSNLFELSFNSCYNNAMSNFVLLIGLYQVLIFRFTVAAEQHSIPESMSNYCTEVKTKIQKIGGSVVVYAGITGEIIMKKLRGFVYCAFLDNENSDCVDLKFKIGISIIFFVLFMGTLISFLLVCIPTKNISYNNKRQMEHIEYYKKLEIKERQQMYQEQIQEGQMILGQMDEEETEVEEQSSLGLKGKEQTSPSKMGEDKAQLDQMMEGQTQPDQMQKDNTENKKIKDEKEKDTNEKDKREKDKKGKVLSRNSPGNKNKVSNKSLIHIVYLPVLK</sequence>
<feature type="compositionally biased region" description="Basic and acidic residues" evidence="1">
    <location>
        <begin position="273"/>
        <end position="303"/>
    </location>
</feature>
<proteinExistence type="predicted"/>
<dbReference type="Proteomes" id="UP000078546">
    <property type="component" value="Unassembled WGS sequence"/>
</dbReference>
<evidence type="ECO:0000256" key="1">
    <source>
        <dbReference type="SAM" id="MobiDB-lite"/>
    </source>
</evidence>